<feature type="compositionally biased region" description="Basic and acidic residues" evidence="1">
    <location>
        <begin position="197"/>
        <end position="208"/>
    </location>
</feature>
<feature type="compositionally biased region" description="Basic and acidic residues" evidence="1">
    <location>
        <begin position="179"/>
        <end position="189"/>
    </location>
</feature>
<accession>X6MK83</accession>
<feature type="compositionally biased region" description="Acidic residues" evidence="1">
    <location>
        <begin position="166"/>
        <end position="178"/>
    </location>
</feature>
<proteinExistence type="predicted"/>
<reference evidence="2 3" key="1">
    <citation type="journal article" date="2013" name="Curr. Biol.">
        <title>The Genome of the Foraminiferan Reticulomyxa filosa.</title>
        <authorList>
            <person name="Glockner G."/>
            <person name="Hulsmann N."/>
            <person name="Schleicher M."/>
            <person name="Noegel A.A."/>
            <person name="Eichinger L."/>
            <person name="Gallinger C."/>
            <person name="Pawlowski J."/>
            <person name="Sierra R."/>
            <person name="Euteneuer U."/>
            <person name="Pillet L."/>
            <person name="Moustafa A."/>
            <person name="Platzer M."/>
            <person name="Groth M."/>
            <person name="Szafranski K."/>
            <person name="Schliwa M."/>
        </authorList>
    </citation>
    <scope>NUCLEOTIDE SEQUENCE [LARGE SCALE GENOMIC DNA]</scope>
</reference>
<gene>
    <name evidence="2" type="ORF">RFI_23299</name>
</gene>
<feature type="compositionally biased region" description="Polar residues" evidence="1">
    <location>
        <begin position="209"/>
        <end position="226"/>
    </location>
</feature>
<organism evidence="2 3">
    <name type="scientific">Reticulomyxa filosa</name>
    <dbReference type="NCBI Taxonomy" id="46433"/>
    <lineage>
        <taxon>Eukaryota</taxon>
        <taxon>Sar</taxon>
        <taxon>Rhizaria</taxon>
        <taxon>Retaria</taxon>
        <taxon>Foraminifera</taxon>
        <taxon>Monothalamids</taxon>
        <taxon>Reticulomyxidae</taxon>
        <taxon>Reticulomyxa</taxon>
    </lineage>
</organism>
<evidence type="ECO:0000313" key="2">
    <source>
        <dbReference type="EMBL" id="ETO14071.1"/>
    </source>
</evidence>
<name>X6MK83_RETFI</name>
<feature type="region of interest" description="Disordered" evidence="1">
    <location>
        <begin position="157"/>
        <end position="226"/>
    </location>
</feature>
<protein>
    <submittedName>
        <fullName evidence="2">Uncharacterized protein</fullName>
    </submittedName>
</protein>
<sequence length="226" mass="25895">MDQNGCKPKPPNPFQFVEPILVSRAFSNNTDTSDDLRSGILASDNENIFPQGRDKQAWNRSKKYLRSKKFLNEDNISEGTFASVRNSLPQDNSNEHDITKTSELEQWLESFGKALQQLQNTFTTIPPHLLTHSNVLQLSRKTILSNLDIPSTAAMAHSLPSLHDREEEEEEEEEEQDEEEKRETNHGEMDEPNMDNKPLHENVHDRHYNGTSKCNLISSPQNDKVK</sequence>
<dbReference type="AlphaFoldDB" id="X6MK83"/>
<evidence type="ECO:0000313" key="3">
    <source>
        <dbReference type="Proteomes" id="UP000023152"/>
    </source>
</evidence>
<comment type="caution">
    <text evidence="2">The sequence shown here is derived from an EMBL/GenBank/DDBJ whole genome shotgun (WGS) entry which is preliminary data.</text>
</comment>
<evidence type="ECO:0000256" key="1">
    <source>
        <dbReference type="SAM" id="MobiDB-lite"/>
    </source>
</evidence>
<dbReference type="EMBL" id="ASPP01020234">
    <property type="protein sequence ID" value="ETO14071.1"/>
    <property type="molecule type" value="Genomic_DNA"/>
</dbReference>
<dbReference type="Proteomes" id="UP000023152">
    <property type="component" value="Unassembled WGS sequence"/>
</dbReference>
<keyword evidence="3" id="KW-1185">Reference proteome</keyword>